<sequence>MIQVLLAASLFMQTIAGPGPGPKTSGPEPLNKTGVLRLVNEIRSKGCQCGDTWYGPAAPLLWNDQLEAAAQSHSDDMFTRKYFAHRSPEGKNAGFRIEQAGYKWMSYGENIGMGYRDEAEVVNAWKGSPSHCKNLMNANFKEMGVARNGQYWTQTFGKK</sequence>
<keyword evidence="3" id="KW-1185">Reference proteome</keyword>
<dbReference type="SUPFAM" id="SSF55797">
    <property type="entry name" value="PR-1-like"/>
    <property type="match status" value="1"/>
</dbReference>
<dbReference type="PANTHER" id="PTHR31157:SF1">
    <property type="entry name" value="SCP DOMAIN-CONTAINING PROTEIN"/>
    <property type="match status" value="1"/>
</dbReference>
<protein>
    <submittedName>
        <fullName evidence="2">Uncharacterized conserved protein YkwD, contains CAP (CSP/antigen 5/PR1) domain</fullName>
    </submittedName>
</protein>
<dbReference type="Pfam" id="PF00188">
    <property type="entry name" value="CAP"/>
    <property type="match status" value="1"/>
</dbReference>
<dbReference type="STRING" id="1302690.BUE76_13980"/>
<dbReference type="AlphaFoldDB" id="A0A1M5HHH0"/>
<evidence type="ECO:0000313" key="2">
    <source>
        <dbReference type="EMBL" id="SHG15371.1"/>
    </source>
</evidence>
<dbReference type="InterPro" id="IPR014044">
    <property type="entry name" value="CAP_dom"/>
</dbReference>
<dbReference type="PANTHER" id="PTHR31157">
    <property type="entry name" value="SCP DOMAIN-CONTAINING PROTEIN"/>
    <property type="match status" value="1"/>
</dbReference>
<dbReference type="Gene3D" id="3.40.33.10">
    <property type="entry name" value="CAP"/>
    <property type="match status" value="1"/>
</dbReference>
<evidence type="ECO:0000259" key="1">
    <source>
        <dbReference type="Pfam" id="PF00188"/>
    </source>
</evidence>
<dbReference type="Proteomes" id="UP000184368">
    <property type="component" value="Unassembled WGS sequence"/>
</dbReference>
<dbReference type="InterPro" id="IPR035940">
    <property type="entry name" value="CAP_sf"/>
</dbReference>
<organism evidence="2 3">
    <name type="scientific">Cnuella takakiae</name>
    <dbReference type="NCBI Taxonomy" id="1302690"/>
    <lineage>
        <taxon>Bacteria</taxon>
        <taxon>Pseudomonadati</taxon>
        <taxon>Bacteroidota</taxon>
        <taxon>Chitinophagia</taxon>
        <taxon>Chitinophagales</taxon>
        <taxon>Chitinophagaceae</taxon>
        <taxon>Cnuella</taxon>
    </lineage>
</organism>
<dbReference type="CDD" id="cd05379">
    <property type="entry name" value="CAP_bacterial"/>
    <property type="match status" value="1"/>
</dbReference>
<reference evidence="2 3" key="1">
    <citation type="submission" date="2016-11" db="EMBL/GenBank/DDBJ databases">
        <authorList>
            <person name="Jaros S."/>
            <person name="Januszkiewicz K."/>
            <person name="Wedrychowicz H."/>
        </authorList>
    </citation>
    <scope>NUCLEOTIDE SEQUENCE [LARGE SCALE GENOMIC DNA]</scope>
    <source>
        <strain evidence="2 3">DSM 26897</strain>
    </source>
</reference>
<evidence type="ECO:0000313" key="3">
    <source>
        <dbReference type="Proteomes" id="UP000184368"/>
    </source>
</evidence>
<accession>A0A1M5HHH0</accession>
<name>A0A1M5HHH0_9BACT</name>
<gene>
    <name evidence="2" type="ORF">SAMN05444008_11957</name>
</gene>
<dbReference type="EMBL" id="FQUO01000019">
    <property type="protein sequence ID" value="SHG15371.1"/>
    <property type="molecule type" value="Genomic_DNA"/>
</dbReference>
<proteinExistence type="predicted"/>
<feature type="domain" description="SCP" evidence="1">
    <location>
        <begin position="36"/>
        <end position="150"/>
    </location>
</feature>